<name>A0AAD7PQG7_QUISA</name>
<dbReference type="GO" id="GO:0016301">
    <property type="term" value="F:kinase activity"/>
    <property type="evidence" value="ECO:0007669"/>
    <property type="project" value="UniProtKB-KW"/>
</dbReference>
<dbReference type="KEGG" id="qsa:O6P43_018242"/>
<evidence type="ECO:0000313" key="9">
    <source>
        <dbReference type="Proteomes" id="UP001163823"/>
    </source>
</evidence>
<keyword evidence="3 6" id="KW-0732">Signal</keyword>
<evidence type="ECO:0000256" key="2">
    <source>
        <dbReference type="ARBA" id="ARBA00022692"/>
    </source>
</evidence>
<evidence type="ECO:0000256" key="1">
    <source>
        <dbReference type="ARBA" id="ARBA00004167"/>
    </source>
</evidence>
<dbReference type="AlphaFoldDB" id="A0AAD7PQG7"/>
<proteinExistence type="predicted"/>
<evidence type="ECO:0000259" key="7">
    <source>
        <dbReference type="Pfam" id="PF12819"/>
    </source>
</evidence>
<protein>
    <submittedName>
        <fullName evidence="8">Kinase-like protein</fullName>
    </submittedName>
</protein>
<evidence type="ECO:0000256" key="4">
    <source>
        <dbReference type="ARBA" id="ARBA00022989"/>
    </source>
</evidence>
<dbReference type="InterPro" id="IPR024788">
    <property type="entry name" value="Malectin-like_Carb-bd_dom"/>
</dbReference>
<evidence type="ECO:0000256" key="5">
    <source>
        <dbReference type="ARBA" id="ARBA00023136"/>
    </source>
</evidence>
<gene>
    <name evidence="8" type="ORF">O6P43_018242</name>
</gene>
<keyword evidence="9" id="KW-1185">Reference proteome</keyword>
<keyword evidence="2" id="KW-0812">Transmembrane</keyword>
<keyword evidence="5" id="KW-0472">Membrane</keyword>
<feature type="domain" description="Malectin-like" evidence="7">
    <location>
        <begin position="41"/>
        <end position="73"/>
    </location>
</feature>
<feature type="signal peptide" evidence="6">
    <location>
        <begin position="1"/>
        <end position="27"/>
    </location>
</feature>
<keyword evidence="8" id="KW-0808">Transferase</keyword>
<dbReference type="GO" id="GO:0016020">
    <property type="term" value="C:membrane"/>
    <property type="evidence" value="ECO:0007669"/>
    <property type="project" value="UniProtKB-SubCell"/>
</dbReference>
<evidence type="ECO:0000256" key="6">
    <source>
        <dbReference type="SAM" id="SignalP"/>
    </source>
</evidence>
<comment type="caution">
    <text evidence="8">The sequence shown here is derived from an EMBL/GenBank/DDBJ whole genome shotgun (WGS) entry which is preliminary data.</text>
</comment>
<sequence>MKIGLQLFLVLKAWVVVLPLFFTLSYSELANNDTNPGFISIDCGVTESYTDETTGIWYQPDTDFIETGTNHALTIRKQ</sequence>
<organism evidence="8 9">
    <name type="scientific">Quillaja saponaria</name>
    <name type="common">Soap bark tree</name>
    <dbReference type="NCBI Taxonomy" id="32244"/>
    <lineage>
        <taxon>Eukaryota</taxon>
        <taxon>Viridiplantae</taxon>
        <taxon>Streptophyta</taxon>
        <taxon>Embryophyta</taxon>
        <taxon>Tracheophyta</taxon>
        <taxon>Spermatophyta</taxon>
        <taxon>Magnoliopsida</taxon>
        <taxon>eudicotyledons</taxon>
        <taxon>Gunneridae</taxon>
        <taxon>Pentapetalae</taxon>
        <taxon>rosids</taxon>
        <taxon>fabids</taxon>
        <taxon>Fabales</taxon>
        <taxon>Quillajaceae</taxon>
        <taxon>Quillaja</taxon>
    </lineage>
</organism>
<dbReference type="Proteomes" id="UP001163823">
    <property type="component" value="Chromosome 7"/>
</dbReference>
<accession>A0AAD7PQG7</accession>
<evidence type="ECO:0000313" key="8">
    <source>
        <dbReference type="EMBL" id="KAJ7963105.1"/>
    </source>
</evidence>
<dbReference type="Pfam" id="PF12819">
    <property type="entry name" value="Malectin_like"/>
    <property type="match status" value="1"/>
</dbReference>
<evidence type="ECO:0000256" key="3">
    <source>
        <dbReference type="ARBA" id="ARBA00022729"/>
    </source>
</evidence>
<keyword evidence="8" id="KW-0418">Kinase</keyword>
<keyword evidence="4" id="KW-1133">Transmembrane helix</keyword>
<dbReference type="EMBL" id="JARAOO010000007">
    <property type="protein sequence ID" value="KAJ7963105.1"/>
    <property type="molecule type" value="Genomic_DNA"/>
</dbReference>
<reference evidence="8" key="1">
    <citation type="journal article" date="2023" name="Science">
        <title>Elucidation of the pathway for biosynthesis of saponin adjuvants from the soapbark tree.</title>
        <authorList>
            <person name="Reed J."/>
            <person name="Orme A."/>
            <person name="El-Demerdash A."/>
            <person name="Owen C."/>
            <person name="Martin L.B.B."/>
            <person name="Misra R.C."/>
            <person name="Kikuchi S."/>
            <person name="Rejzek M."/>
            <person name="Martin A.C."/>
            <person name="Harkess A."/>
            <person name="Leebens-Mack J."/>
            <person name="Louveau T."/>
            <person name="Stephenson M.J."/>
            <person name="Osbourn A."/>
        </authorList>
    </citation>
    <scope>NUCLEOTIDE SEQUENCE</scope>
    <source>
        <strain evidence="8">S10</strain>
    </source>
</reference>
<comment type="subcellular location">
    <subcellularLocation>
        <location evidence="1">Membrane</location>
        <topology evidence="1">Single-pass membrane protein</topology>
    </subcellularLocation>
</comment>
<feature type="chain" id="PRO_5042200645" evidence="6">
    <location>
        <begin position="28"/>
        <end position="78"/>
    </location>
</feature>